<reference evidence="2 3" key="1">
    <citation type="submission" date="2024-07" db="EMBL/GenBank/DDBJ databases">
        <title>Section-level genome sequencing and comparative genomics of Aspergillus sections Usti and Cavernicolus.</title>
        <authorList>
            <consortium name="Lawrence Berkeley National Laboratory"/>
            <person name="Nybo J.L."/>
            <person name="Vesth T.C."/>
            <person name="Theobald S."/>
            <person name="Frisvad J.C."/>
            <person name="Larsen T.O."/>
            <person name="Kjaerboelling I."/>
            <person name="Rothschild-Mancinelli K."/>
            <person name="Lyhne E.K."/>
            <person name="Kogle M.E."/>
            <person name="Barry K."/>
            <person name="Clum A."/>
            <person name="Na H."/>
            <person name="Ledsgaard L."/>
            <person name="Lin J."/>
            <person name="Lipzen A."/>
            <person name="Kuo A."/>
            <person name="Riley R."/>
            <person name="Mondo S."/>
            <person name="LaButti K."/>
            <person name="Haridas S."/>
            <person name="Pangalinan J."/>
            <person name="Salamov A.A."/>
            <person name="Simmons B.A."/>
            <person name="Magnuson J.K."/>
            <person name="Chen J."/>
            <person name="Drula E."/>
            <person name="Henrissat B."/>
            <person name="Wiebenga A."/>
            <person name="Lubbers R.J."/>
            <person name="Gomes A.C."/>
            <person name="Macurrencykelacurrency M.R."/>
            <person name="Stajich J."/>
            <person name="Grigoriev I.V."/>
            <person name="Mortensen U.H."/>
            <person name="De vries R.P."/>
            <person name="Baker S.E."/>
            <person name="Andersen M.R."/>
        </authorList>
    </citation>
    <scope>NUCLEOTIDE SEQUENCE [LARGE SCALE GENOMIC DNA]</scope>
    <source>
        <strain evidence="2 3">CBS 756.74</strain>
    </source>
</reference>
<gene>
    <name evidence="2" type="ORF">BJX68DRAFT_273511</name>
</gene>
<dbReference type="RefSeq" id="XP_070892087.1">
    <property type="nucleotide sequence ID" value="XM_071047483.1"/>
</dbReference>
<organism evidence="2 3">
    <name type="scientific">Aspergillus pseudodeflectus</name>
    <dbReference type="NCBI Taxonomy" id="176178"/>
    <lineage>
        <taxon>Eukaryota</taxon>
        <taxon>Fungi</taxon>
        <taxon>Dikarya</taxon>
        <taxon>Ascomycota</taxon>
        <taxon>Pezizomycotina</taxon>
        <taxon>Eurotiomycetes</taxon>
        <taxon>Eurotiomycetidae</taxon>
        <taxon>Eurotiales</taxon>
        <taxon>Aspergillaceae</taxon>
        <taxon>Aspergillus</taxon>
        <taxon>Aspergillus subgen. Nidulantes</taxon>
    </lineage>
</organism>
<evidence type="ECO:0000313" key="2">
    <source>
        <dbReference type="EMBL" id="KAL2836437.1"/>
    </source>
</evidence>
<accession>A0ABR4J8S1</accession>
<evidence type="ECO:0000313" key="3">
    <source>
        <dbReference type="Proteomes" id="UP001610444"/>
    </source>
</evidence>
<keyword evidence="3" id="KW-1185">Reference proteome</keyword>
<name>A0ABR4J8S1_9EURO</name>
<proteinExistence type="predicted"/>
<keyword evidence="1" id="KW-0732">Signal</keyword>
<feature type="chain" id="PRO_5046696105" evidence="1">
    <location>
        <begin position="20"/>
        <end position="355"/>
    </location>
</feature>
<comment type="caution">
    <text evidence="2">The sequence shown here is derived from an EMBL/GenBank/DDBJ whole genome shotgun (WGS) entry which is preliminary data.</text>
</comment>
<dbReference type="GeneID" id="98162647"/>
<sequence length="355" mass="40242">MRLVRAALFLPALGGICQAMPTEHSHSHSNSHSHAHAWYLHLHDAHNASLQHTDQNNADTGVLARNVKRAQKDNQCGGRYGNMLVEAWEDARDAVDSPLRFPNIYLYMHALTCLWWLLQFDEMIERSQSLADWLSTEPDDIPGEDEPELYSALLTFEAYFGKLDRDEDGATVVEGKRGVFVCILLVIQEWLTERRRLDVAMKLRTALDASTSTTRPIIDLRCDSTWLEHIEGTSYRDTRPADRGGDLIRDMGDLGVCRPADAKEQLVAFWCGDKLDPHNRAEVITFCPEPNKQYTDFRLSAYKDTTYESRASHLDDFKDLDVPFEGGPNGAAYGWGPVTTLAEQSSEMMKRRIIL</sequence>
<protein>
    <submittedName>
        <fullName evidence="2">Uncharacterized protein</fullName>
    </submittedName>
</protein>
<dbReference type="EMBL" id="JBFXLR010000116">
    <property type="protein sequence ID" value="KAL2836437.1"/>
    <property type="molecule type" value="Genomic_DNA"/>
</dbReference>
<dbReference type="Proteomes" id="UP001610444">
    <property type="component" value="Unassembled WGS sequence"/>
</dbReference>
<evidence type="ECO:0000256" key="1">
    <source>
        <dbReference type="SAM" id="SignalP"/>
    </source>
</evidence>
<feature type="signal peptide" evidence="1">
    <location>
        <begin position="1"/>
        <end position="19"/>
    </location>
</feature>